<accession>A0A5C4WRC8</accession>
<organism evidence="1 2">
    <name type="scientific">Nocardioides albidus</name>
    <dbReference type="NCBI Taxonomy" id="1517589"/>
    <lineage>
        <taxon>Bacteria</taxon>
        <taxon>Bacillati</taxon>
        <taxon>Actinomycetota</taxon>
        <taxon>Actinomycetes</taxon>
        <taxon>Propionibacteriales</taxon>
        <taxon>Nocardioidaceae</taxon>
        <taxon>Nocardioides</taxon>
    </lineage>
</organism>
<dbReference type="SUPFAM" id="SSF54637">
    <property type="entry name" value="Thioesterase/thiol ester dehydrase-isomerase"/>
    <property type="match status" value="1"/>
</dbReference>
<evidence type="ECO:0000313" key="2">
    <source>
        <dbReference type="Proteomes" id="UP000313231"/>
    </source>
</evidence>
<proteinExistence type="predicted"/>
<sequence length="165" mass="18387">MSTQPTYDQLVTLPAFAVQPVPNAFEDSNGFLNVRHYLGIGSEGLDESLYDIGIPFNWPMLSGFACLSAEHHLTYQHELKTGDQMSVRVRLLGRSERAAHALVYVLDDTNQRVACVFEEIFLCVRLADRQTAPWPDDIAAGLDKRVAEHAAIEWEPVTSGCLALR</sequence>
<dbReference type="RefSeq" id="WP_139621040.1">
    <property type="nucleotide sequence ID" value="NZ_VDMP01000011.1"/>
</dbReference>
<dbReference type="Gene3D" id="3.10.129.10">
    <property type="entry name" value="Hotdog Thioesterase"/>
    <property type="match status" value="1"/>
</dbReference>
<protein>
    <submittedName>
        <fullName evidence="1">Thioesterase</fullName>
    </submittedName>
</protein>
<dbReference type="Proteomes" id="UP000313231">
    <property type="component" value="Unassembled WGS sequence"/>
</dbReference>
<name>A0A5C4WRC8_9ACTN</name>
<dbReference type="AlphaFoldDB" id="A0A5C4WRC8"/>
<dbReference type="OrthoDB" id="9803287at2"/>
<evidence type="ECO:0000313" key="1">
    <source>
        <dbReference type="EMBL" id="TNM50166.1"/>
    </source>
</evidence>
<keyword evidence="2" id="KW-1185">Reference proteome</keyword>
<comment type="caution">
    <text evidence="1">The sequence shown here is derived from an EMBL/GenBank/DDBJ whole genome shotgun (WGS) entry which is preliminary data.</text>
</comment>
<dbReference type="Pfam" id="PF13279">
    <property type="entry name" value="4HBT_2"/>
    <property type="match status" value="1"/>
</dbReference>
<dbReference type="InterPro" id="IPR029069">
    <property type="entry name" value="HotDog_dom_sf"/>
</dbReference>
<dbReference type="EMBL" id="VDMP01000011">
    <property type="protein sequence ID" value="TNM50166.1"/>
    <property type="molecule type" value="Genomic_DNA"/>
</dbReference>
<gene>
    <name evidence="1" type="ORF">FHP29_01150</name>
</gene>
<reference evidence="1 2" key="1">
    <citation type="journal article" date="2016" name="Int. J. Syst. Evol. Microbiol.">
        <title>Nocardioides albidus sp. nov., an actinobacterium isolated from garden soil.</title>
        <authorList>
            <person name="Singh H."/>
            <person name="Du J."/>
            <person name="Trinh H."/>
            <person name="Won K."/>
            <person name="Yang J.E."/>
            <person name="Yin C."/>
            <person name="Kook M."/>
            <person name="Yi T.H."/>
        </authorList>
    </citation>
    <scope>NUCLEOTIDE SEQUENCE [LARGE SCALE GENOMIC DNA]</scope>
    <source>
        <strain evidence="1 2">CCTCC AB 2015297</strain>
    </source>
</reference>